<organism evidence="1 2">
    <name type="scientific">Mageeibacillus indolicus</name>
    <dbReference type="NCBI Taxonomy" id="884684"/>
    <lineage>
        <taxon>Bacteria</taxon>
        <taxon>Bacillati</taxon>
        <taxon>Bacillota</taxon>
        <taxon>Clostridia</taxon>
        <taxon>Eubacteriales</taxon>
        <taxon>Oscillospiraceae</taxon>
        <taxon>Mageeibacillus</taxon>
    </lineage>
</organism>
<proteinExistence type="predicted"/>
<dbReference type="Proteomes" id="UP000236394">
    <property type="component" value="Unassembled WGS sequence"/>
</dbReference>
<dbReference type="RefSeq" id="WP_102892616.1">
    <property type="nucleotide sequence ID" value="NZ_NBZD01000003.1"/>
</dbReference>
<protein>
    <submittedName>
        <fullName evidence="1">Uncharacterized protein</fullName>
    </submittedName>
</protein>
<reference evidence="2" key="1">
    <citation type="submission" date="2017-04" db="EMBL/GenBank/DDBJ databases">
        <authorList>
            <person name="Bumgarner R.E."/>
            <person name="Fredricks D.N."/>
            <person name="Srinivasan S."/>
        </authorList>
    </citation>
    <scope>NUCLEOTIDE SEQUENCE [LARGE SCALE GENOMIC DNA]</scope>
    <source>
        <strain evidence="2">KA00405</strain>
    </source>
</reference>
<dbReference type="AlphaFoldDB" id="A0A2J8B0V0"/>
<sequence length="165" mass="19228">MLKLVISVALSAIMAFMPFLNEKPAVKEVFTNGQSNVKSYEKIGELDGHPVYMIEFNLPEGYVHKTKKDYSEENRSDMKLVEELLSMQKPPIGPERFIQVVNRDVGDQLPWQEWHNGYLYAGILYKQEYVYAENGVMYFNYGRWLRGYDPDQIQPDAMPLIKPQK</sequence>
<evidence type="ECO:0000313" key="1">
    <source>
        <dbReference type="EMBL" id="PNH18392.1"/>
    </source>
</evidence>
<dbReference type="EMBL" id="NBZD01000003">
    <property type="protein sequence ID" value="PNH18392.1"/>
    <property type="molecule type" value="Genomic_DNA"/>
</dbReference>
<evidence type="ECO:0000313" key="2">
    <source>
        <dbReference type="Proteomes" id="UP000236394"/>
    </source>
</evidence>
<comment type="caution">
    <text evidence="1">The sequence shown here is derived from an EMBL/GenBank/DDBJ whole genome shotgun (WGS) entry which is preliminary data.</text>
</comment>
<accession>A0A2J8B0V0</accession>
<name>A0A2J8B0V0_9FIRM</name>
<gene>
    <name evidence="1" type="ORF">B7R76_06010</name>
</gene>